<dbReference type="GO" id="GO:0046872">
    <property type="term" value="F:metal ion binding"/>
    <property type="evidence" value="ECO:0007669"/>
    <property type="project" value="UniProtKB-KW"/>
</dbReference>
<accession>A0A1L3MT54</accession>
<comment type="catalytic activity">
    <reaction evidence="8">
        <text>Mo-molybdopterin + GTP + H(+) = Mo-molybdopterin guanine dinucleotide + diphosphate</text>
        <dbReference type="Rhea" id="RHEA:34243"/>
        <dbReference type="ChEBI" id="CHEBI:15378"/>
        <dbReference type="ChEBI" id="CHEBI:33019"/>
        <dbReference type="ChEBI" id="CHEBI:37565"/>
        <dbReference type="ChEBI" id="CHEBI:71302"/>
        <dbReference type="ChEBI" id="CHEBI:71310"/>
        <dbReference type="EC" id="2.7.7.77"/>
    </reaction>
</comment>
<dbReference type="Gene3D" id="3.90.550.10">
    <property type="entry name" value="Spore Coat Polysaccharide Biosynthesis Protein SpsA, Chain A"/>
    <property type="match status" value="1"/>
</dbReference>
<feature type="binding site" evidence="8">
    <location>
        <position position="99"/>
    </location>
    <ligand>
        <name>Mg(2+)</name>
        <dbReference type="ChEBI" id="CHEBI:18420"/>
    </ligand>
</feature>
<dbReference type="STRING" id="1547283.A9C19_12295"/>
<dbReference type="GO" id="GO:0005525">
    <property type="term" value="F:GTP binding"/>
    <property type="evidence" value="ECO:0007669"/>
    <property type="project" value="UniProtKB-UniRule"/>
</dbReference>
<evidence type="ECO:0000256" key="6">
    <source>
        <dbReference type="ARBA" id="ARBA00023134"/>
    </source>
</evidence>
<dbReference type="Pfam" id="PF12804">
    <property type="entry name" value="NTP_transf_3"/>
    <property type="match status" value="1"/>
</dbReference>
<organism evidence="10 11">
    <name type="scientific">Bacillus weihaiensis</name>
    <dbReference type="NCBI Taxonomy" id="1547283"/>
    <lineage>
        <taxon>Bacteria</taxon>
        <taxon>Bacillati</taxon>
        <taxon>Bacillota</taxon>
        <taxon>Bacilli</taxon>
        <taxon>Bacillales</taxon>
        <taxon>Bacillaceae</taxon>
        <taxon>Bacillus</taxon>
    </lineage>
</organism>
<comment type="domain">
    <text evidence="8">The N-terminal domain determines nucleotide recognition and specific binding, while the C-terminal domain determines the specific binding to the target protein.</text>
</comment>
<dbReference type="GO" id="GO:0005737">
    <property type="term" value="C:cytoplasm"/>
    <property type="evidence" value="ECO:0007669"/>
    <property type="project" value="UniProtKB-SubCell"/>
</dbReference>
<sequence length="199" mass="23077">MFQTIGVLLAGGESKRFGSSKAFATYRHHEFWEHSFNVLKNTTDHQLIISHPRDLDSYEQKSIPVLLDDHHVRGLGPLAGIYTAMNHYNSEWYVVLSCDIPKVTPEIIKKLLEYSEENVQAVIPTIEGKIHPLIGIYHQSIFKQIETKLKKNELKMIRLLDEIQTKYVKEDQLGVTQNAFSNINSQEDYRELLKHDKLF</sequence>
<reference evidence="10 11" key="1">
    <citation type="journal article" date="2016" name="Sci. Rep.">
        <title>Complete genome sequence and transcriptomic analysis of a novel marine strain Bacillus weihaiensis reveals the mechanism of brown algae degradation.</title>
        <authorList>
            <person name="Zhu Y."/>
            <person name="Chen P."/>
            <person name="Bao Y."/>
            <person name="Men Y."/>
            <person name="Zeng Y."/>
            <person name="Yang J."/>
            <person name="Sun J."/>
            <person name="Sun Y."/>
        </authorList>
    </citation>
    <scope>NUCLEOTIDE SEQUENCE [LARGE SCALE GENOMIC DNA]</scope>
    <source>
        <strain evidence="10 11">Alg07</strain>
    </source>
</reference>
<keyword evidence="4 8" id="KW-0547">Nucleotide-binding</keyword>
<feature type="binding site" evidence="8">
    <location>
        <position position="99"/>
    </location>
    <ligand>
        <name>GTP</name>
        <dbReference type="ChEBI" id="CHEBI:37565"/>
    </ligand>
</feature>
<dbReference type="EC" id="2.7.7.77" evidence="8"/>
<keyword evidence="5 8" id="KW-0460">Magnesium</keyword>
<feature type="binding site" evidence="8">
    <location>
        <position position="21"/>
    </location>
    <ligand>
        <name>GTP</name>
        <dbReference type="ChEBI" id="CHEBI:37565"/>
    </ligand>
</feature>
<evidence type="ECO:0000256" key="5">
    <source>
        <dbReference type="ARBA" id="ARBA00022842"/>
    </source>
</evidence>
<comment type="cofactor">
    <cofactor evidence="8">
        <name>Mg(2+)</name>
        <dbReference type="ChEBI" id="CHEBI:18420"/>
    </cofactor>
</comment>
<dbReference type="InterPro" id="IPR013482">
    <property type="entry name" value="Molybde_CF_guanTrfase"/>
</dbReference>
<evidence type="ECO:0000256" key="2">
    <source>
        <dbReference type="ARBA" id="ARBA00022679"/>
    </source>
</evidence>
<dbReference type="SUPFAM" id="SSF53448">
    <property type="entry name" value="Nucleotide-diphospho-sugar transferases"/>
    <property type="match status" value="1"/>
</dbReference>
<comment type="function">
    <text evidence="8">Transfers a GMP moiety from GTP to Mo-molybdopterin (Mo-MPT) cofactor (Moco or molybdenum cofactor) to form Mo-molybdopterin guanine dinucleotide (Mo-MGD) cofactor.</text>
</comment>
<evidence type="ECO:0000256" key="7">
    <source>
        <dbReference type="ARBA" id="ARBA00023150"/>
    </source>
</evidence>
<evidence type="ECO:0000313" key="11">
    <source>
        <dbReference type="Proteomes" id="UP000181936"/>
    </source>
</evidence>
<evidence type="ECO:0000256" key="4">
    <source>
        <dbReference type="ARBA" id="ARBA00022741"/>
    </source>
</evidence>
<dbReference type="EMBL" id="CP016020">
    <property type="protein sequence ID" value="APH05470.1"/>
    <property type="molecule type" value="Genomic_DNA"/>
</dbReference>
<proteinExistence type="inferred from homology"/>
<feature type="binding site" evidence="8">
    <location>
        <position position="68"/>
    </location>
    <ligand>
        <name>GTP</name>
        <dbReference type="ChEBI" id="CHEBI:37565"/>
    </ligand>
</feature>
<dbReference type="InterPro" id="IPR029044">
    <property type="entry name" value="Nucleotide-diphossugar_trans"/>
</dbReference>
<dbReference type="CDD" id="cd02503">
    <property type="entry name" value="MobA"/>
    <property type="match status" value="1"/>
</dbReference>
<gene>
    <name evidence="8" type="primary">mobA</name>
    <name evidence="10" type="ORF">A9C19_12295</name>
</gene>
<evidence type="ECO:0000256" key="3">
    <source>
        <dbReference type="ARBA" id="ARBA00022723"/>
    </source>
</evidence>
<keyword evidence="2 8" id="KW-0808">Transferase</keyword>
<dbReference type="Proteomes" id="UP000181936">
    <property type="component" value="Chromosome"/>
</dbReference>
<dbReference type="RefSeq" id="WP_072580260.1">
    <property type="nucleotide sequence ID" value="NZ_CP016020.1"/>
</dbReference>
<dbReference type="OrthoDB" id="9788394at2"/>
<dbReference type="GO" id="GO:0006777">
    <property type="term" value="P:Mo-molybdopterin cofactor biosynthetic process"/>
    <property type="evidence" value="ECO:0007669"/>
    <property type="project" value="UniProtKB-KW"/>
</dbReference>
<feature type="binding site" evidence="8">
    <location>
        <begin position="9"/>
        <end position="11"/>
    </location>
    <ligand>
        <name>GTP</name>
        <dbReference type="ChEBI" id="CHEBI:37565"/>
    </ligand>
</feature>
<comment type="subcellular location">
    <subcellularLocation>
        <location evidence="8">Cytoplasm</location>
    </subcellularLocation>
</comment>
<dbReference type="GO" id="GO:0061603">
    <property type="term" value="F:molybdenum cofactor guanylyltransferase activity"/>
    <property type="evidence" value="ECO:0007669"/>
    <property type="project" value="UniProtKB-EC"/>
</dbReference>
<comment type="caution">
    <text evidence="8">Lacks conserved residue(s) required for the propagation of feature annotation.</text>
</comment>
<comment type="similarity">
    <text evidence="8">Belongs to the MobA family.</text>
</comment>
<feature type="domain" description="MobA-like NTP transferase" evidence="9">
    <location>
        <begin position="6"/>
        <end position="156"/>
    </location>
</feature>
<keyword evidence="11" id="KW-1185">Reference proteome</keyword>
<dbReference type="AlphaFoldDB" id="A0A1L3MT54"/>
<evidence type="ECO:0000256" key="1">
    <source>
        <dbReference type="ARBA" id="ARBA00022490"/>
    </source>
</evidence>
<evidence type="ECO:0000256" key="8">
    <source>
        <dbReference type="HAMAP-Rule" id="MF_00316"/>
    </source>
</evidence>
<dbReference type="KEGG" id="bwh:A9C19_12295"/>
<evidence type="ECO:0000313" key="10">
    <source>
        <dbReference type="EMBL" id="APH05470.1"/>
    </source>
</evidence>
<dbReference type="HAMAP" id="MF_00316">
    <property type="entry name" value="MobA"/>
    <property type="match status" value="1"/>
</dbReference>
<evidence type="ECO:0000259" key="9">
    <source>
        <dbReference type="Pfam" id="PF12804"/>
    </source>
</evidence>
<dbReference type="PANTHER" id="PTHR19136:SF81">
    <property type="entry name" value="MOLYBDENUM COFACTOR GUANYLYLTRANSFERASE"/>
    <property type="match status" value="1"/>
</dbReference>
<name>A0A1L3MT54_9BACI</name>
<keyword evidence="1 8" id="KW-0963">Cytoplasm</keyword>
<dbReference type="PANTHER" id="PTHR19136">
    <property type="entry name" value="MOLYBDENUM COFACTOR GUANYLYLTRANSFERASE"/>
    <property type="match status" value="1"/>
</dbReference>
<keyword evidence="3 8" id="KW-0479">Metal-binding</keyword>
<keyword evidence="7 8" id="KW-0501">Molybdenum cofactor biosynthesis</keyword>
<dbReference type="InterPro" id="IPR025877">
    <property type="entry name" value="MobA-like_NTP_Trfase"/>
</dbReference>
<protein>
    <recommendedName>
        <fullName evidence="8">Probable molybdenum cofactor guanylyltransferase</fullName>
        <shortName evidence="8">MoCo guanylyltransferase</shortName>
        <ecNumber evidence="8">2.7.7.77</ecNumber>
    </recommendedName>
    <alternativeName>
        <fullName evidence="8">GTP:molybdopterin guanylyltransferase</fullName>
    </alternativeName>
    <alternativeName>
        <fullName evidence="8">Mo-MPT guanylyltransferase</fullName>
    </alternativeName>
    <alternativeName>
        <fullName evidence="8">Molybdopterin guanylyltransferase</fullName>
    </alternativeName>
    <alternativeName>
        <fullName evidence="8">Molybdopterin-guanine dinucleotide synthase</fullName>
        <shortName evidence="8">MGD synthase</shortName>
    </alternativeName>
</protein>
<keyword evidence="6 8" id="KW-0342">GTP-binding</keyword>